<dbReference type="GO" id="GO:0016788">
    <property type="term" value="F:hydrolase activity, acting on ester bonds"/>
    <property type="evidence" value="ECO:0007669"/>
    <property type="project" value="InterPro"/>
</dbReference>
<dbReference type="InterPro" id="IPR055438">
    <property type="entry name" value="AstE_AspA_cat"/>
</dbReference>
<name>A0A415E702_9FIRM</name>
<dbReference type="Pfam" id="PF24827">
    <property type="entry name" value="AstE_AspA_cat"/>
    <property type="match status" value="1"/>
</dbReference>
<protein>
    <recommendedName>
        <fullName evidence="5">Succinylglutamate desuccinylase/Aspartoacylase catalytic domain-containing protein</fullName>
    </recommendedName>
</protein>
<dbReference type="PANTHER" id="PTHR37326:SF1">
    <property type="entry name" value="BLL3975 PROTEIN"/>
    <property type="match status" value="1"/>
</dbReference>
<dbReference type="InterPro" id="IPR053138">
    <property type="entry name" value="N-alpha-Ac-DABA_deacetylase"/>
</dbReference>
<dbReference type="GO" id="GO:0046872">
    <property type="term" value="F:metal ion binding"/>
    <property type="evidence" value="ECO:0007669"/>
    <property type="project" value="UniProtKB-KW"/>
</dbReference>
<dbReference type="STRING" id="1776384.GCA_900086585_02797"/>
<evidence type="ECO:0000256" key="1">
    <source>
        <dbReference type="ARBA" id="ARBA00001947"/>
    </source>
</evidence>
<organism evidence="6 7">
    <name type="scientific">Emergencia timonensis</name>
    <dbReference type="NCBI Taxonomy" id="1776384"/>
    <lineage>
        <taxon>Bacteria</taxon>
        <taxon>Bacillati</taxon>
        <taxon>Bacillota</taxon>
        <taxon>Clostridia</taxon>
        <taxon>Peptostreptococcales</taxon>
        <taxon>Anaerovoracaceae</taxon>
        <taxon>Emergencia</taxon>
    </lineage>
</organism>
<comment type="cofactor">
    <cofactor evidence="1">
        <name>Zn(2+)</name>
        <dbReference type="ChEBI" id="CHEBI:29105"/>
    </cofactor>
</comment>
<dbReference type="EMBL" id="QRMS01000001">
    <property type="protein sequence ID" value="RHJ89450.1"/>
    <property type="molecule type" value="Genomic_DNA"/>
</dbReference>
<dbReference type="RefSeq" id="WP_118333575.1">
    <property type="nucleotide sequence ID" value="NZ_AP025567.1"/>
</dbReference>
<dbReference type="Proteomes" id="UP000284841">
    <property type="component" value="Unassembled WGS sequence"/>
</dbReference>
<dbReference type="PIRSF" id="PIRSF039012">
    <property type="entry name" value="ASP"/>
    <property type="match status" value="1"/>
</dbReference>
<dbReference type="GO" id="GO:0016811">
    <property type="term" value="F:hydrolase activity, acting on carbon-nitrogen (but not peptide) bonds, in linear amides"/>
    <property type="evidence" value="ECO:0007669"/>
    <property type="project" value="InterPro"/>
</dbReference>
<gene>
    <name evidence="6" type="ORF">DW099_02430</name>
</gene>
<comment type="caution">
    <text evidence="6">The sequence shown here is derived from an EMBL/GenBank/DDBJ whole genome shotgun (WGS) entry which is preliminary data.</text>
</comment>
<evidence type="ECO:0000313" key="7">
    <source>
        <dbReference type="Proteomes" id="UP000284841"/>
    </source>
</evidence>
<dbReference type="Gene3D" id="3.40.630.10">
    <property type="entry name" value="Zn peptidases"/>
    <property type="match status" value="1"/>
</dbReference>
<keyword evidence="7" id="KW-1185">Reference proteome</keyword>
<proteinExistence type="predicted"/>
<keyword evidence="4" id="KW-0862">Zinc</keyword>
<dbReference type="OrthoDB" id="9782876at2"/>
<feature type="domain" description="Succinylglutamate desuccinylase/Aspartoacylase catalytic" evidence="5">
    <location>
        <begin position="42"/>
        <end position="220"/>
    </location>
</feature>
<reference evidence="6 7" key="1">
    <citation type="submission" date="2018-08" db="EMBL/GenBank/DDBJ databases">
        <title>A genome reference for cultivated species of the human gut microbiota.</title>
        <authorList>
            <person name="Zou Y."/>
            <person name="Xue W."/>
            <person name="Luo G."/>
        </authorList>
    </citation>
    <scope>NUCLEOTIDE SEQUENCE [LARGE SCALE GENOMIC DNA]</scope>
    <source>
        <strain evidence="6 7">AM07-24</strain>
    </source>
</reference>
<keyword evidence="2" id="KW-0479">Metal-binding</keyword>
<dbReference type="InterPro" id="IPR043795">
    <property type="entry name" value="N-alpha-Ac-DABA-like"/>
</dbReference>
<sequence>MLKILDREINRGDKFITDYQVTDGQGGETLLPYYVIAGEQDGPVLCITSGVHGTEYPGIGANLKLYNDIQTKDLAGTIIGVPQCNFASFQAKQPFVNPIDGKNLNDTFPGSADGTMTERLCHILVHEFAAKAQYHIDMHSGDSIEWLHPYAFYHINEQDPAVTEIARAMAKVYGLNYVSYTETAGAGATDKGNFYAAVSELGIPSIQPEIGGIGLIECKTKLLHYNGARNVLIHLGMLPGVKTENSSQQELSRFYRLKSDFDGIYHCFVRPGDRIEKGRHLATITDYHGQEIYKEFYAEEDCVVLWVMSTFATCKGDNLMAIGVI</sequence>
<evidence type="ECO:0000256" key="2">
    <source>
        <dbReference type="ARBA" id="ARBA00022723"/>
    </source>
</evidence>
<evidence type="ECO:0000259" key="5">
    <source>
        <dbReference type="Pfam" id="PF24827"/>
    </source>
</evidence>
<dbReference type="PANTHER" id="PTHR37326">
    <property type="entry name" value="BLL3975 PROTEIN"/>
    <property type="match status" value="1"/>
</dbReference>
<keyword evidence="3" id="KW-0378">Hydrolase</keyword>
<dbReference type="AlphaFoldDB" id="A0A415E702"/>
<evidence type="ECO:0000256" key="4">
    <source>
        <dbReference type="ARBA" id="ARBA00022833"/>
    </source>
</evidence>
<evidence type="ECO:0000256" key="3">
    <source>
        <dbReference type="ARBA" id="ARBA00022801"/>
    </source>
</evidence>
<dbReference type="SUPFAM" id="SSF53187">
    <property type="entry name" value="Zn-dependent exopeptidases"/>
    <property type="match status" value="1"/>
</dbReference>
<accession>A0A415E702</accession>
<evidence type="ECO:0000313" key="6">
    <source>
        <dbReference type="EMBL" id="RHJ89450.1"/>
    </source>
</evidence>